<dbReference type="EMBL" id="CAJNOO010002849">
    <property type="protein sequence ID" value="CAF1301584.1"/>
    <property type="molecule type" value="Genomic_DNA"/>
</dbReference>
<dbReference type="GO" id="GO:0031297">
    <property type="term" value="P:replication fork processing"/>
    <property type="evidence" value="ECO:0007669"/>
    <property type="project" value="TreeGrafter"/>
</dbReference>
<evidence type="ECO:0000256" key="3">
    <source>
        <dbReference type="ARBA" id="ARBA00022932"/>
    </source>
</evidence>
<evidence type="ECO:0000256" key="4">
    <source>
        <dbReference type="ARBA" id="ARBA00026139"/>
    </source>
</evidence>
<evidence type="ECO:0000256" key="5">
    <source>
        <dbReference type="ARBA" id="ARBA00044677"/>
    </source>
</evidence>
<accession>A0A815E3E4</accession>
<comment type="caution">
    <text evidence="8">The sequence shown here is derived from an EMBL/GenBank/DDBJ whole genome shotgun (WGS) entry which is preliminary data.</text>
</comment>
<keyword evidence="3" id="KW-0548">Nucleotidyltransferase</keyword>
<dbReference type="PANTHER" id="PTHR31399:SF0">
    <property type="entry name" value="DNA-DIRECTED PRIMASE_POLYMERASE PROTEIN"/>
    <property type="match status" value="1"/>
</dbReference>
<evidence type="ECO:0000256" key="2">
    <source>
        <dbReference type="ARBA" id="ARBA00012417"/>
    </source>
</evidence>
<dbReference type="GO" id="GO:0003682">
    <property type="term" value="F:chromatin binding"/>
    <property type="evidence" value="ECO:0007669"/>
    <property type="project" value="TreeGrafter"/>
</dbReference>
<evidence type="ECO:0000313" key="8">
    <source>
        <dbReference type="EMBL" id="CAF1301584.1"/>
    </source>
</evidence>
<dbReference type="GO" id="GO:0005634">
    <property type="term" value="C:nucleus"/>
    <property type="evidence" value="ECO:0007669"/>
    <property type="project" value="TreeGrafter"/>
</dbReference>
<dbReference type="AlphaFoldDB" id="A0A815E3E4"/>
<sequence>MSAVTLPQGKHYIHFILPSIKIYYTLNTLLTDISTTNNNEQHFIVIGVEHNNRKRHFLSLTIDELSKLLYSLESPKRTLYEILCQNNFCKLYFDVDIYIDKSLLLNIQESLSILQDLFHYIISNCTNQLTYNSTSSAGHFLVLSASTELKHSYHLIYTNTNVRFGSQQIIFQFIIMILYHCSQFILSHLCHQQFLQSINIHVENNFNNCLKHLQTILTHTNFYSNGFYQWIFDLHVYNKNQQFRLYKATKFGQDNPLLTTSDFPFNGQNEQHDMFMNNVINYDTILNHALISYTINNTNLLIVSYNESKWSLTDQNKNHIIDITATNYFTSLIVPNKSTFETNRIQRTPTINTTEASNKQDHFKNVVLKLIKKIYHGNGYVLSCQQGTKNQSLFFYNIGGEFRYCEHLQRHHKSNRTCIIIDTFTYKYQIKCKDPDCRNFKPPWKDISQFIE</sequence>
<dbReference type="GO" id="GO:0042276">
    <property type="term" value="P:error-prone translesion synthesis"/>
    <property type="evidence" value="ECO:0007669"/>
    <property type="project" value="InterPro"/>
</dbReference>
<comment type="similarity">
    <text evidence="1">Belongs to the eukaryotic-type primase small subunit family.</text>
</comment>
<evidence type="ECO:0000256" key="7">
    <source>
        <dbReference type="ARBA" id="ARBA00047303"/>
    </source>
</evidence>
<dbReference type="PANTHER" id="PTHR31399">
    <property type="entry name" value="DNA-DIRECTED PRIMASE / POLYMERASE PROTEIN"/>
    <property type="match status" value="1"/>
</dbReference>
<dbReference type="Proteomes" id="UP000663882">
    <property type="component" value="Unassembled WGS sequence"/>
</dbReference>
<evidence type="ECO:0000256" key="6">
    <source>
        <dbReference type="ARBA" id="ARBA00044768"/>
    </source>
</evidence>
<dbReference type="GO" id="GO:0009411">
    <property type="term" value="P:response to UV"/>
    <property type="evidence" value="ECO:0007669"/>
    <property type="project" value="TreeGrafter"/>
</dbReference>
<protein>
    <recommendedName>
        <fullName evidence="4">DNA-directed primase/polymerase protein</fullName>
        <ecNumber evidence="6">2.7.7.102</ecNumber>
        <ecNumber evidence="2">2.7.7.7</ecNumber>
    </recommendedName>
</protein>
<reference evidence="8" key="1">
    <citation type="submission" date="2021-02" db="EMBL/GenBank/DDBJ databases">
        <authorList>
            <person name="Nowell W R."/>
        </authorList>
    </citation>
    <scope>NUCLEOTIDE SEQUENCE</scope>
</reference>
<organism evidence="8 9">
    <name type="scientific">Rotaria sordida</name>
    <dbReference type="NCBI Taxonomy" id="392033"/>
    <lineage>
        <taxon>Eukaryota</taxon>
        <taxon>Metazoa</taxon>
        <taxon>Spiralia</taxon>
        <taxon>Gnathifera</taxon>
        <taxon>Rotifera</taxon>
        <taxon>Eurotatoria</taxon>
        <taxon>Bdelloidea</taxon>
        <taxon>Philodinida</taxon>
        <taxon>Philodinidae</taxon>
        <taxon>Rotaria</taxon>
    </lineage>
</organism>
<dbReference type="EC" id="2.7.7.7" evidence="2"/>
<dbReference type="OrthoDB" id="5988181at2759"/>
<gene>
    <name evidence="8" type="ORF">RFH988_LOCUS29753</name>
</gene>
<comment type="catalytic activity">
    <reaction evidence="5">
        <text>ssDNA + n NTP = ssDNA/pppN(pN)n-1 hybrid + (n-1) diphosphate.</text>
        <dbReference type="EC" id="2.7.7.102"/>
    </reaction>
</comment>
<evidence type="ECO:0000313" key="9">
    <source>
        <dbReference type="Proteomes" id="UP000663882"/>
    </source>
</evidence>
<name>A0A815E3E4_9BILA</name>
<keyword evidence="3" id="KW-0239">DNA-directed DNA polymerase</keyword>
<comment type="catalytic activity">
    <reaction evidence="7">
        <text>DNA(n) + a 2'-deoxyribonucleoside 5'-triphosphate = DNA(n+1) + diphosphate</text>
        <dbReference type="Rhea" id="RHEA:22508"/>
        <dbReference type="Rhea" id="RHEA-COMP:17339"/>
        <dbReference type="Rhea" id="RHEA-COMP:17340"/>
        <dbReference type="ChEBI" id="CHEBI:33019"/>
        <dbReference type="ChEBI" id="CHEBI:61560"/>
        <dbReference type="ChEBI" id="CHEBI:173112"/>
        <dbReference type="EC" id="2.7.7.7"/>
    </reaction>
    <physiologicalReaction direction="left-to-right" evidence="7">
        <dbReference type="Rhea" id="RHEA:22509"/>
    </physiologicalReaction>
</comment>
<proteinExistence type="inferred from homology"/>
<dbReference type="EC" id="2.7.7.102" evidence="6"/>
<dbReference type="GO" id="GO:0003887">
    <property type="term" value="F:DNA-directed DNA polymerase activity"/>
    <property type="evidence" value="ECO:0007669"/>
    <property type="project" value="UniProtKB-KW"/>
</dbReference>
<keyword evidence="3" id="KW-0808">Transferase</keyword>
<dbReference type="GO" id="GO:0006264">
    <property type="term" value="P:mitochondrial DNA replication"/>
    <property type="evidence" value="ECO:0007669"/>
    <property type="project" value="TreeGrafter"/>
</dbReference>
<dbReference type="InterPro" id="IPR044917">
    <property type="entry name" value="PRIMPOL"/>
</dbReference>
<dbReference type="GO" id="GO:0005759">
    <property type="term" value="C:mitochondrial matrix"/>
    <property type="evidence" value="ECO:0007669"/>
    <property type="project" value="TreeGrafter"/>
</dbReference>
<evidence type="ECO:0000256" key="1">
    <source>
        <dbReference type="ARBA" id="ARBA00009762"/>
    </source>
</evidence>